<dbReference type="RefSeq" id="WP_011388323.1">
    <property type="nucleotide sequence ID" value="NC_007643.1"/>
</dbReference>
<evidence type="ECO:0000256" key="1">
    <source>
        <dbReference type="SAM" id="SignalP"/>
    </source>
</evidence>
<organism evidence="2 3">
    <name type="scientific">Rhodospirillum rubrum (strain ATCC 11170 / ATH 1.1.1 / DSM 467 / LMG 4362 / NCIMB 8255 / S1)</name>
    <dbReference type="NCBI Taxonomy" id="269796"/>
    <lineage>
        <taxon>Bacteria</taxon>
        <taxon>Pseudomonadati</taxon>
        <taxon>Pseudomonadota</taxon>
        <taxon>Alphaproteobacteria</taxon>
        <taxon>Rhodospirillales</taxon>
        <taxon>Rhodospirillaceae</taxon>
        <taxon>Rhodospirillum</taxon>
    </lineage>
</organism>
<feature type="signal peptide" evidence="1">
    <location>
        <begin position="1"/>
        <end position="22"/>
    </location>
</feature>
<gene>
    <name evidence="2" type="ordered locus">Rru_A0565</name>
</gene>
<evidence type="ECO:0000313" key="3">
    <source>
        <dbReference type="Proteomes" id="UP000001929"/>
    </source>
</evidence>
<dbReference type="EnsemblBacteria" id="ABC21369">
    <property type="protein sequence ID" value="ABC21369"/>
    <property type="gene ID" value="Rru_A0565"/>
</dbReference>
<dbReference type="Proteomes" id="UP000001929">
    <property type="component" value="Chromosome"/>
</dbReference>
<proteinExistence type="predicted"/>
<evidence type="ECO:0008006" key="4">
    <source>
        <dbReference type="Google" id="ProtNLM"/>
    </source>
</evidence>
<name>Q2RWX6_RHORT</name>
<accession>Q2RWX6</accession>
<evidence type="ECO:0000313" key="2">
    <source>
        <dbReference type="EMBL" id="ABC21369.1"/>
    </source>
</evidence>
<dbReference type="AlphaFoldDB" id="Q2RWX6"/>
<feature type="chain" id="PRO_5004214895" description="PRC-barrel domain-containing protein" evidence="1">
    <location>
        <begin position="23"/>
        <end position="111"/>
    </location>
</feature>
<keyword evidence="3" id="KW-1185">Reference proteome</keyword>
<keyword evidence="1" id="KW-0732">Signal</keyword>
<reference evidence="2 3" key="1">
    <citation type="journal article" date="2011" name="Stand. Genomic Sci.">
        <title>Complete genome sequence of Rhodospirillum rubrum type strain (S1).</title>
        <authorList>
            <person name="Munk A.C."/>
            <person name="Copeland A."/>
            <person name="Lucas S."/>
            <person name="Lapidus A."/>
            <person name="Del Rio T.G."/>
            <person name="Barry K."/>
            <person name="Detter J.C."/>
            <person name="Hammon N."/>
            <person name="Israni S."/>
            <person name="Pitluck S."/>
            <person name="Brettin T."/>
            <person name="Bruce D."/>
            <person name="Han C."/>
            <person name="Tapia R."/>
            <person name="Gilna P."/>
            <person name="Schmutz J."/>
            <person name="Larimer F."/>
            <person name="Land M."/>
            <person name="Kyrpides N.C."/>
            <person name="Mavromatis K."/>
            <person name="Richardson P."/>
            <person name="Rohde M."/>
            <person name="Goker M."/>
            <person name="Klenk H.P."/>
            <person name="Zhang Y."/>
            <person name="Roberts G.P."/>
            <person name="Reslewic S."/>
            <person name="Schwartz D.C."/>
        </authorList>
    </citation>
    <scope>NUCLEOTIDE SEQUENCE [LARGE SCALE GENOMIC DNA]</scope>
    <source>
        <strain evidence="3">ATCC 11170 / ATH 1.1.1 / DSM 467 / LMG 4362 / NCIMB 8255 / S1</strain>
    </source>
</reference>
<sequence>MVHKTLAALGLTTALLVVPALAQDSGGGSSSDMKSDKLAAWEALPVFDQAGKKIGTVTRANADGVGKITDIIVQTDAGPSLMVGNEQFDHGTSGVTLKVPQSQLMAAPQSK</sequence>
<dbReference type="KEGG" id="rru:Rru_A0565"/>
<protein>
    <recommendedName>
        <fullName evidence="4">PRC-barrel domain-containing protein</fullName>
    </recommendedName>
</protein>
<dbReference type="EMBL" id="CP000230">
    <property type="protein sequence ID" value="ABC21369.1"/>
    <property type="molecule type" value="Genomic_DNA"/>
</dbReference>
<dbReference type="HOGENOM" id="CLU_2194924_0_0_5"/>
<dbReference type="PATRIC" id="fig|269796.9.peg.619"/>